<evidence type="ECO:0000313" key="2">
    <source>
        <dbReference type="EMBL" id="RWS26572.1"/>
    </source>
</evidence>
<dbReference type="InterPro" id="IPR032006">
    <property type="entry name" value="TMIE"/>
</dbReference>
<evidence type="ECO:0008006" key="4">
    <source>
        <dbReference type="Google" id="ProtNLM"/>
    </source>
</evidence>
<sequence length="197" mass="22709">MDNKQLAFTFIATVKVIQFCEATPTCPSVPDIEIEKSLDFFEKTLIGDFKVWQLAFMAVAAFLILIIVLCCLFRCRIPRTKQEIEADFKRRRITKQFRKHLNKLPVDETDLIKVLPKVQELEEQKIQKGLIEKKLSLKEKLKALFAAEREGSIEKQSSIEEELNSDEVSIDIVDETEFEKSETDVLKAAVDQIQDKS</sequence>
<comment type="caution">
    <text evidence="2">The sequence shown here is derived from an EMBL/GenBank/DDBJ whole genome shotgun (WGS) entry which is preliminary data.</text>
</comment>
<organism evidence="2 3">
    <name type="scientific">Leptotrombidium deliense</name>
    <dbReference type="NCBI Taxonomy" id="299467"/>
    <lineage>
        <taxon>Eukaryota</taxon>
        <taxon>Metazoa</taxon>
        <taxon>Ecdysozoa</taxon>
        <taxon>Arthropoda</taxon>
        <taxon>Chelicerata</taxon>
        <taxon>Arachnida</taxon>
        <taxon>Acari</taxon>
        <taxon>Acariformes</taxon>
        <taxon>Trombidiformes</taxon>
        <taxon>Prostigmata</taxon>
        <taxon>Anystina</taxon>
        <taxon>Parasitengona</taxon>
        <taxon>Trombiculoidea</taxon>
        <taxon>Trombiculidae</taxon>
        <taxon>Leptotrombidium</taxon>
    </lineage>
</organism>
<keyword evidence="1" id="KW-0812">Transmembrane</keyword>
<dbReference type="AlphaFoldDB" id="A0A443SGF7"/>
<accession>A0A443SGF7</accession>
<reference evidence="2 3" key="1">
    <citation type="journal article" date="2018" name="Gigascience">
        <title>Genomes of trombidid mites reveal novel predicted allergens and laterally-transferred genes associated with secondary metabolism.</title>
        <authorList>
            <person name="Dong X."/>
            <person name="Chaisiri K."/>
            <person name="Xia D."/>
            <person name="Armstrong S.D."/>
            <person name="Fang Y."/>
            <person name="Donnelly M.J."/>
            <person name="Kadowaki T."/>
            <person name="McGarry J.W."/>
            <person name="Darby A.C."/>
            <person name="Makepeace B.L."/>
        </authorList>
    </citation>
    <scope>NUCLEOTIDE SEQUENCE [LARGE SCALE GENOMIC DNA]</scope>
    <source>
        <strain evidence="2">UoL-UT</strain>
    </source>
</reference>
<name>A0A443SGF7_9ACAR</name>
<proteinExistence type="predicted"/>
<feature type="transmembrane region" description="Helical" evidence="1">
    <location>
        <begin position="51"/>
        <end position="73"/>
    </location>
</feature>
<evidence type="ECO:0000313" key="3">
    <source>
        <dbReference type="Proteomes" id="UP000288716"/>
    </source>
</evidence>
<dbReference type="Pfam" id="PF16038">
    <property type="entry name" value="TMIE"/>
    <property type="match status" value="1"/>
</dbReference>
<dbReference type="EMBL" id="NCKV01002642">
    <property type="protein sequence ID" value="RWS26572.1"/>
    <property type="molecule type" value="Genomic_DNA"/>
</dbReference>
<dbReference type="PANTHER" id="PTHR28635:SF1">
    <property type="entry name" value="TRANSMEMBRANE INNER EAR EXPRESSED PROTEIN"/>
    <property type="match status" value="1"/>
</dbReference>
<dbReference type="Proteomes" id="UP000288716">
    <property type="component" value="Unassembled WGS sequence"/>
</dbReference>
<dbReference type="OrthoDB" id="6154284at2759"/>
<dbReference type="VEuPathDB" id="VectorBase:LDEU005468"/>
<keyword evidence="3" id="KW-1185">Reference proteome</keyword>
<protein>
    <recommendedName>
        <fullName evidence="4">Transmembrane inner ear expressed protein-like protein</fullName>
    </recommendedName>
</protein>
<keyword evidence="1" id="KW-1133">Transmembrane helix</keyword>
<keyword evidence="1" id="KW-0472">Membrane</keyword>
<evidence type="ECO:0000256" key="1">
    <source>
        <dbReference type="SAM" id="Phobius"/>
    </source>
</evidence>
<dbReference type="PANTHER" id="PTHR28635">
    <property type="entry name" value="TRANSMEMBRANE INNER EAR EXPRESSED PROTEIN"/>
    <property type="match status" value="1"/>
</dbReference>
<gene>
    <name evidence="2" type="ORF">B4U80_04946</name>
</gene>